<dbReference type="InterPro" id="IPR002315">
    <property type="entry name" value="tRNA-synt_gly"/>
</dbReference>
<feature type="binding site" evidence="8">
    <location>
        <begin position="216"/>
        <end position="221"/>
    </location>
    <ligand>
        <name>ATP</name>
        <dbReference type="ChEBI" id="CHEBI:30616"/>
    </ligand>
</feature>
<dbReference type="SUPFAM" id="SSF55681">
    <property type="entry name" value="Class II aaRS and biotin synthetases"/>
    <property type="match status" value="1"/>
</dbReference>
<evidence type="ECO:0000256" key="4">
    <source>
        <dbReference type="ARBA" id="ARBA00022741"/>
    </source>
</evidence>
<comment type="subcellular location">
    <subcellularLocation>
        <location evidence="8">Cytoplasm</location>
    </subcellularLocation>
</comment>
<feature type="binding site" evidence="8">
    <location>
        <begin position="221"/>
        <end position="225"/>
    </location>
    <ligand>
        <name>substrate</name>
    </ligand>
</feature>
<keyword evidence="2 8" id="KW-0963">Cytoplasm</keyword>
<keyword evidence="11" id="KW-1185">Reference proteome</keyword>
<protein>
    <recommendedName>
        <fullName evidence="8">Glycine--tRNA ligase</fullName>
        <ecNumber evidence="8">6.1.1.14</ecNumber>
    </recommendedName>
    <alternativeName>
        <fullName evidence="8">Glycyl-tRNA synthetase</fullName>
        <shortName evidence="8">GlyRS</shortName>
    </alternativeName>
</protein>
<gene>
    <name evidence="8" type="primary">glyQS</name>
    <name evidence="10" type="ORF">OCV77_05555</name>
</gene>
<dbReference type="CDD" id="cd00858">
    <property type="entry name" value="GlyRS_anticodon"/>
    <property type="match status" value="1"/>
</dbReference>
<dbReference type="InterPro" id="IPR022961">
    <property type="entry name" value="Gly_tRNA_ligase_bac"/>
</dbReference>
<dbReference type="Proteomes" id="UP001652432">
    <property type="component" value="Unassembled WGS sequence"/>
</dbReference>
<dbReference type="Gene3D" id="3.40.50.800">
    <property type="entry name" value="Anticodon-binding domain"/>
    <property type="match status" value="1"/>
</dbReference>
<dbReference type="InterPro" id="IPR006195">
    <property type="entry name" value="aa-tRNA-synth_II"/>
</dbReference>
<comment type="subunit">
    <text evidence="8">Homodimer.</text>
</comment>
<feature type="binding site" evidence="8">
    <location>
        <position position="174"/>
    </location>
    <ligand>
        <name>substrate</name>
    </ligand>
</feature>
<evidence type="ECO:0000256" key="7">
    <source>
        <dbReference type="ARBA" id="ARBA00023146"/>
    </source>
</evidence>
<keyword evidence="5 8" id="KW-0067">ATP-binding</keyword>
<dbReference type="InterPro" id="IPR002314">
    <property type="entry name" value="aa-tRNA-synt_IIb"/>
</dbReference>
<dbReference type="PANTHER" id="PTHR10745:SF8">
    <property type="entry name" value="DNA POLYMERASE SUBUNIT GAMMA-2, MITOCHONDRIAL"/>
    <property type="match status" value="1"/>
</dbReference>
<comment type="similarity">
    <text evidence="1 8">Belongs to the class-II aminoacyl-tRNA synthetase family.</text>
</comment>
<evidence type="ECO:0000259" key="9">
    <source>
        <dbReference type="PROSITE" id="PS50862"/>
    </source>
</evidence>
<proteinExistence type="inferred from homology"/>
<dbReference type="RefSeq" id="WP_118797930.1">
    <property type="nucleotide sequence ID" value="NZ_JAOQKJ010000004.1"/>
</dbReference>
<evidence type="ECO:0000256" key="6">
    <source>
        <dbReference type="ARBA" id="ARBA00022917"/>
    </source>
</evidence>
<name>A0ABT2T120_9FIRM</name>
<dbReference type="InterPro" id="IPR033731">
    <property type="entry name" value="GlyRS-like_core"/>
</dbReference>
<feature type="binding site" evidence="8">
    <location>
        <begin position="206"/>
        <end position="208"/>
    </location>
    <ligand>
        <name>ATP</name>
        <dbReference type="ChEBI" id="CHEBI:30616"/>
    </ligand>
</feature>
<dbReference type="PRINTS" id="PR01043">
    <property type="entry name" value="TRNASYNTHGLY"/>
</dbReference>
<evidence type="ECO:0000313" key="11">
    <source>
        <dbReference type="Proteomes" id="UP001652432"/>
    </source>
</evidence>
<evidence type="ECO:0000256" key="5">
    <source>
        <dbReference type="ARBA" id="ARBA00022840"/>
    </source>
</evidence>
<feature type="binding site" evidence="8">
    <location>
        <begin position="330"/>
        <end position="334"/>
    </location>
    <ligand>
        <name>substrate</name>
    </ligand>
</feature>
<dbReference type="PROSITE" id="PS50862">
    <property type="entry name" value="AA_TRNA_LIGASE_II"/>
    <property type="match status" value="1"/>
</dbReference>
<evidence type="ECO:0000256" key="8">
    <source>
        <dbReference type="HAMAP-Rule" id="MF_00253"/>
    </source>
</evidence>
<feature type="binding site" evidence="8">
    <location>
        <position position="98"/>
    </location>
    <ligand>
        <name>substrate</name>
    </ligand>
</feature>
<dbReference type="Pfam" id="PF03129">
    <property type="entry name" value="HGTP_anticodon"/>
    <property type="match status" value="1"/>
</dbReference>
<dbReference type="EMBL" id="JAOQKJ010000004">
    <property type="protein sequence ID" value="MCU6743965.1"/>
    <property type="molecule type" value="Genomic_DNA"/>
</dbReference>
<dbReference type="GO" id="GO:0004820">
    <property type="term" value="F:glycine-tRNA ligase activity"/>
    <property type="evidence" value="ECO:0007669"/>
    <property type="project" value="UniProtKB-EC"/>
</dbReference>
<dbReference type="InterPro" id="IPR045864">
    <property type="entry name" value="aa-tRNA-synth_II/BPL/LPL"/>
</dbReference>
<dbReference type="Gene3D" id="3.30.930.10">
    <property type="entry name" value="Bira Bifunctional Protein, Domain 2"/>
    <property type="match status" value="1"/>
</dbReference>
<dbReference type="InterPro" id="IPR036621">
    <property type="entry name" value="Anticodon-bd_dom_sf"/>
</dbReference>
<dbReference type="CDD" id="cd00774">
    <property type="entry name" value="GlyRS-like_core"/>
    <property type="match status" value="1"/>
</dbReference>
<evidence type="ECO:0000256" key="1">
    <source>
        <dbReference type="ARBA" id="ARBA00008226"/>
    </source>
</evidence>
<keyword evidence="6 8" id="KW-0648">Protein biosynthesis</keyword>
<sequence length="462" mass="53669">MEKTMDKIVALAKSRGFVHPGSEIYGGLANTWDFGILGVELKNNIKQAWWQKFVKESPTNVGVDCAILMNPQTWVASGHLGSFSDPLMDCKECHERFRADKIIEDYVQEKGIRLESAVDGWTQEQMKNFIEENQIPCPSCGKHNFTDIRQFNLMFKTFQGVTEDAKNTVYLRPETAQGIFVNFKNVQRTSRKKIPFGICQVGKSFRNEITPGNFIFRVREFEQMEMEFFCEPDTDLEWFAYWKKYCIDWLKSLGMKEEEMRVRDHDKEELSFYSKATTDVEFLFPFGWGELWGIADRTDYDLTQHQNVSGQDLTYFDDQKNQKYIPYVIEPSVGVERLFLAFLCGAYDEEEIGEGDVRTVLHFHPALAPVKIGVLPLSKKLNEGAEKVFNQLSRKYNCEFDDRGNIGKRYRRQDEIGTPFCITYDFDSETDGCVTVRFRDSMEQERVAIADLDAYFADKFTF</sequence>
<dbReference type="Pfam" id="PF00587">
    <property type="entry name" value="tRNA-synt_2b"/>
    <property type="match status" value="1"/>
</dbReference>
<reference evidence="10 11" key="1">
    <citation type="journal article" date="2021" name="ISME Commun">
        <title>Automated analysis of genomic sequences facilitates high-throughput and comprehensive description of bacteria.</title>
        <authorList>
            <person name="Hitch T.C.A."/>
        </authorList>
    </citation>
    <scope>NUCLEOTIDE SEQUENCE [LARGE SCALE GENOMIC DNA]</scope>
    <source>
        <strain evidence="10 11">Sanger_18</strain>
    </source>
</reference>
<dbReference type="PANTHER" id="PTHR10745">
    <property type="entry name" value="GLYCYL-TRNA SYNTHETASE/DNA POLYMERASE SUBUNIT GAMMA-2"/>
    <property type="match status" value="1"/>
</dbReference>
<organism evidence="10 11">
    <name type="scientific">Suilimivivens aceti</name>
    <dbReference type="NCBI Taxonomy" id="2981774"/>
    <lineage>
        <taxon>Bacteria</taxon>
        <taxon>Bacillati</taxon>
        <taxon>Bacillota</taxon>
        <taxon>Clostridia</taxon>
        <taxon>Lachnospirales</taxon>
        <taxon>Lachnospiraceae</taxon>
        <taxon>Suilimivivens</taxon>
    </lineage>
</organism>
<comment type="catalytic activity">
    <reaction evidence="8">
        <text>tRNA(Gly) + glycine + ATP = glycyl-tRNA(Gly) + AMP + diphosphate</text>
        <dbReference type="Rhea" id="RHEA:16013"/>
        <dbReference type="Rhea" id="RHEA-COMP:9664"/>
        <dbReference type="Rhea" id="RHEA-COMP:9683"/>
        <dbReference type="ChEBI" id="CHEBI:30616"/>
        <dbReference type="ChEBI" id="CHEBI:33019"/>
        <dbReference type="ChEBI" id="CHEBI:57305"/>
        <dbReference type="ChEBI" id="CHEBI:78442"/>
        <dbReference type="ChEBI" id="CHEBI:78522"/>
        <dbReference type="ChEBI" id="CHEBI:456215"/>
        <dbReference type="EC" id="6.1.1.14"/>
    </reaction>
</comment>
<evidence type="ECO:0000313" key="10">
    <source>
        <dbReference type="EMBL" id="MCU6743965.1"/>
    </source>
</evidence>
<evidence type="ECO:0000256" key="3">
    <source>
        <dbReference type="ARBA" id="ARBA00022598"/>
    </source>
</evidence>
<keyword evidence="3 8" id="KW-0436">Ligase</keyword>
<feature type="binding site" evidence="8">
    <location>
        <begin position="334"/>
        <end position="337"/>
    </location>
    <ligand>
        <name>ATP</name>
        <dbReference type="ChEBI" id="CHEBI:30616"/>
    </ligand>
</feature>
<dbReference type="InterPro" id="IPR004154">
    <property type="entry name" value="Anticodon-bd"/>
</dbReference>
<dbReference type="NCBIfam" id="NF003211">
    <property type="entry name" value="PRK04173.1"/>
    <property type="match status" value="1"/>
</dbReference>
<dbReference type="InterPro" id="IPR027031">
    <property type="entry name" value="Gly-tRNA_synthase/POLG2"/>
</dbReference>
<dbReference type="NCBIfam" id="TIGR00389">
    <property type="entry name" value="glyS_dimeric"/>
    <property type="match status" value="1"/>
</dbReference>
<keyword evidence="7 8" id="KW-0030">Aminoacyl-tRNA synthetase</keyword>
<accession>A0ABT2T120</accession>
<feature type="domain" description="Aminoacyl-transfer RNA synthetases class-II family profile" evidence="9">
    <location>
        <begin position="6"/>
        <end position="369"/>
    </location>
</feature>
<dbReference type="SUPFAM" id="SSF52954">
    <property type="entry name" value="Class II aaRS ABD-related"/>
    <property type="match status" value="1"/>
</dbReference>
<evidence type="ECO:0000256" key="2">
    <source>
        <dbReference type="ARBA" id="ARBA00022490"/>
    </source>
</evidence>
<comment type="function">
    <text evidence="8">Catalyzes the attachment of glycine to tRNA(Gly).</text>
</comment>
<keyword evidence="4 8" id="KW-0547">Nucleotide-binding</keyword>
<dbReference type="HAMAP" id="MF_00253_B">
    <property type="entry name" value="Gly_tRNA_synth_B"/>
    <property type="match status" value="1"/>
</dbReference>
<dbReference type="EC" id="6.1.1.14" evidence="8"/>
<feature type="binding site" evidence="8">
    <location>
        <begin position="290"/>
        <end position="291"/>
    </location>
    <ligand>
        <name>ATP</name>
        <dbReference type="ChEBI" id="CHEBI:30616"/>
    </ligand>
</feature>
<comment type="caution">
    <text evidence="10">The sequence shown here is derived from an EMBL/GenBank/DDBJ whole genome shotgun (WGS) entry which is preliminary data.</text>
</comment>